<proteinExistence type="predicted"/>
<gene>
    <name evidence="1" type="primary">trpC</name>
    <name evidence="1" type="ORF">NKI81_03855</name>
</gene>
<comment type="caution">
    <text evidence="1">The sequence shown here is derived from an EMBL/GenBank/DDBJ whole genome shotgun (WGS) entry which is preliminary data.</text>
</comment>
<dbReference type="Proteomes" id="UP001480082">
    <property type="component" value="Unassembled WGS sequence"/>
</dbReference>
<dbReference type="EMBL" id="JAMYRI010000002">
    <property type="protein sequence ID" value="MER9283097.1"/>
    <property type="molecule type" value="Genomic_DNA"/>
</dbReference>
<reference evidence="1 2" key="1">
    <citation type="journal article" date="2024" name="Proc. Natl. Acad. Sci. U.S.A.">
        <title>The evolutionary genomics of adaptation to stress in wild rhizobium bacteria.</title>
        <authorList>
            <person name="Kehlet-Delgado H."/>
            <person name="Montoya A.P."/>
            <person name="Jensen K.T."/>
            <person name="Wendlandt C.E."/>
            <person name="Dexheimer C."/>
            <person name="Roberts M."/>
            <person name="Torres Martinez L."/>
            <person name="Friesen M.L."/>
            <person name="Griffitts J.S."/>
            <person name="Porter S.S."/>
        </authorList>
    </citation>
    <scope>NUCLEOTIDE SEQUENCE [LARGE SCALE GENOMIC DNA]</scope>
    <source>
        <strain evidence="1 2">M0468</strain>
    </source>
</reference>
<evidence type="ECO:0000313" key="1">
    <source>
        <dbReference type="EMBL" id="MER9283097.1"/>
    </source>
</evidence>
<keyword evidence="1" id="KW-0456">Lyase</keyword>
<sequence length="282" mass="30444">MSDILRKIEAYKRDEIAAAKARVPLAEIKARAKDADAPRGFLAALEAKRGSGGFALIAEIKKASPSKGLIRADFDPPSLARAYEKGGAACLSVLTDAPSFQGAPEFLTEARAAVTLPALRKDFLFDPYQVYEARAWGADAILIIMASVDDAMASQLESTAFELGMDALIEVHDEAETERALKLSSQLIGINNRNLRTFETSLDTSERLRAMVPGGHLLVSESGIFSHDDCLRLQRMDIGAFLVGESLMRQRNVTAATRSLLTGKASDASGRKSESIFGEHDA</sequence>
<evidence type="ECO:0000313" key="2">
    <source>
        <dbReference type="Proteomes" id="UP001480082"/>
    </source>
</evidence>
<name>A0ACC6STV0_9HYPH</name>
<accession>A0ACC6STV0</accession>
<protein>
    <submittedName>
        <fullName evidence="1">Indole-3-glycerol phosphate synthase TrpC</fullName>
        <ecNumber evidence="1">4.1.1.48</ecNumber>
    </submittedName>
</protein>
<keyword evidence="2" id="KW-1185">Reference proteome</keyword>
<dbReference type="EC" id="4.1.1.48" evidence="1"/>
<organism evidence="1 2">
    <name type="scientific">Mesorhizobium australicum</name>
    <dbReference type="NCBI Taxonomy" id="536018"/>
    <lineage>
        <taxon>Bacteria</taxon>
        <taxon>Pseudomonadati</taxon>
        <taxon>Pseudomonadota</taxon>
        <taxon>Alphaproteobacteria</taxon>
        <taxon>Hyphomicrobiales</taxon>
        <taxon>Phyllobacteriaceae</taxon>
        <taxon>Mesorhizobium</taxon>
    </lineage>
</organism>